<dbReference type="EMBL" id="JARIHO010000031">
    <property type="protein sequence ID" value="KAJ7336302.1"/>
    <property type="molecule type" value="Genomic_DNA"/>
</dbReference>
<feature type="domain" description="NUC153" evidence="7">
    <location>
        <begin position="535"/>
        <end position="562"/>
    </location>
</feature>
<feature type="compositionally biased region" description="Basic and acidic residues" evidence="6">
    <location>
        <begin position="569"/>
        <end position="579"/>
    </location>
</feature>
<dbReference type="InterPro" id="IPR040382">
    <property type="entry name" value="NOL10/Enp2"/>
</dbReference>
<dbReference type="GO" id="GO:0030686">
    <property type="term" value="C:90S preribosome"/>
    <property type="evidence" value="ECO:0007669"/>
    <property type="project" value="TreeGrafter"/>
</dbReference>
<reference evidence="10" key="1">
    <citation type="submission" date="2023-03" db="EMBL/GenBank/DDBJ databases">
        <title>Massive genome expansion in bonnet fungi (Mycena s.s.) driven by repeated elements and novel gene families across ecological guilds.</title>
        <authorList>
            <consortium name="Lawrence Berkeley National Laboratory"/>
            <person name="Harder C.B."/>
            <person name="Miyauchi S."/>
            <person name="Viragh M."/>
            <person name="Kuo A."/>
            <person name="Thoen E."/>
            <person name="Andreopoulos B."/>
            <person name="Lu D."/>
            <person name="Skrede I."/>
            <person name="Drula E."/>
            <person name="Henrissat B."/>
            <person name="Morin E."/>
            <person name="Kohler A."/>
            <person name="Barry K."/>
            <person name="LaButti K."/>
            <person name="Morin E."/>
            <person name="Salamov A."/>
            <person name="Lipzen A."/>
            <person name="Mereny Z."/>
            <person name="Hegedus B."/>
            <person name="Baldrian P."/>
            <person name="Stursova M."/>
            <person name="Weitz H."/>
            <person name="Taylor A."/>
            <person name="Grigoriev I.V."/>
            <person name="Nagy L.G."/>
            <person name="Martin F."/>
            <person name="Kauserud H."/>
        </authorList>
    </citation>
    <scope>NUCLEOTIDE SEQUENCE</scope>
    <source>
        <strain evidence="10">CBHHK002</strain>
    </source>
</reference>
<dbReference type="AlphaFoldDB" id="A0AAD6ZSC7"/>
<accession>A0AAD6ZSC7</accession>
<evidence type="ECO:0000256" key="5">
    <source>
        <dbReference type="ARBA" id="ARBA00023242"/>
    </source>
</evidence>
<evidence type="ECO:0000313" key="10">
    <source>
        <dbReference type="EMBL" id="KAJ7336302.1"/>
    </source>
</evidence>
<keyword evidence="11" id="KW-1185">Reference proteome</keyword>
<feature type="domain" description="Nucleolar protein 10-like N-terminal" evidence="9">
    <location>
        <begin position="18"/>
        <end position="385"/>
    </location>
</feature>
<dbReference type="Pfam" id="PF08159">
    <property type="entry name" value="NUC153"/>
    <property type="match status" value="1"/>
</dbReference>
<dbReference type="InterPro" id="IPR056551">
    <property type="entry name" value="Beta-prop_NOL10_N"/>
</dbReference>
<comment type="caution">
    <text evidence="10">The sequence shown here is derived from an EMBL/GenBank/DDBJ whole genome shotgun (WGS) entry which is preliminary data.</text>
</comment>
<dbReference type="PANTHER" id="PTHR14927">
    <property type="entry name" value="NUCLEOLAR PROTEIN 10"/>
    <property type="match status" value="1"/>
</dbReference>
<dbReference type="PANTHER" id="PTHR14927:SF0">
    <property type="entry name" value="NUCLEOLAR PROTEIN 10"/>
    <property type="match status" value="1"/>
</dbReference>
<name>A0AAD6ZSC7_9AGAR</name>
<dbReference type="InterPro" id="IPR036322">
    <property type="entry name" value="WD40_repeat_dom_sf"/>
</dbReference>
<feature type="compositionally biased region" description="Acidic residues" evidence="6">
    <location>
        <begin position="512"/>
        <end position="525"/>
    </location>
</feature>
<dbReference type="InterPro" id="IPR015943">
    <property type="entry name" value="WD40/YVTN_repeat-like_dom_sf"/>
</dbReference>
<dbReference type="Proteomes" id="UP001218218">
    <property type="component" value="Unassembled WGS sequence"/>
</dbReference>
<evidence type="ECO:0000256" key="2">
    <source>
        <dbReference type="ARBA" id="ARBA00005264"/>
    </source>
</evidence>
<keyword evidence="3" id="KW-0853">WD repeat</keyword>
<evidence type="ECO:0000256" key="3">
    <source>
        <dbReference type="ARBA" id="ARBA00022574"/>
    </source>
</evidence>
<dbReference type="InterPro" id="IPR056550">
    <property type="entry name" value="NOL10_2nd"/>
</dbReference>
<keyword evidence="5" id="KW-0539">Nucleus</keyword>
<gene>
    <name evidence="10" type="ORF">DFH08DRAFT_784425</name>
</gene>
<evidence type="ECO:0000259" key="9">
    <source>
        <dbReference type="Pfam" id="PF23098"/>
    </source>
</evidence>
<evidence type="ECO:0000259" key="8">
    <source>
        <dbReference type="Pfam" id="PF23097"/>
    </source>
</evidence>
<sequence length="786" mass="85714">MAVEMDSVKVYTVNGATAASSSSLPDWLTRKRAAKSKGKRAVREHVEGTIELIQGFEFPEASNRIKTTRDGQFAIATGTYKPQMRVWDLGQLTLKFERHSDAENVDFVMLSDDWTKSIHLQNDRTIELHTQGGFHYRTRIPRFGRSLAYHFPSCDALFSAAGNEIYRLNLDQGRFMTPLALQDDTHDILGVNTVDINPAHQLLAFGLEGPASAQVQFWDLRSRTSVGVLRLPRSRLGAGVDAALSVTAISSRADGLSYAIGTSTGHTLLYDIRAAQPFALKDQGYGLPVKNVAWIEGGSRMAGDGMVLSADRKVIKIWDRNSPSTNFAAITPAADLNHVHHVPASGLLMTANEGIQMATYYIPQLGPAPRWASFLENITEEMEDQTTRSVYEDYKFVERSELTALGLDHLVGTPTLKPYMHGYFLSLKLYDAARIIANPFAYAEHREKMVRERMEKMAETRIRAKKDGAAAKVKVNKALAEKILRDEEREQKRRERKSKRAAAKGGAAGEAAEGDAEMPDAVEAEEAPRPSLLTDPRFARVFEDPAFTVDETSREFALMNPSAAAQRKVGGDVRRKTMVEEEEEESDKFSSDGLGEGSGSGSDGEDDSGSDSDDAGALSKFDPRVRPGQKNARAQEAYSRTREQNRRANEGKFVPMRPVSTGANGTRLADRDASFGQRRGGGATSGGGGGGKSYSKSKANEAGGGGLEVSWVPSGSSGGGMDVDADSAPRPGKPKPRKGVEVFGAGMEKGYTGEDVNLSEQDRKGRTQRRKGIRSGSKNVFRSMNG</sequence>
<dbReference type="Pfam" id="PF23097">
    <property type="entry name" value="NOL10_2nd"/>
    <property type="match status" value="1"/>
</dbReference>
<proteinExistence type="inferred from homology"/>
<evidence type="ECO:0000256" key="4">
    <source>
        <dbReference type="ARBA" id="ARBA00022737"/>
    </source>
</evidence>
<feature type="region of interest" description="Disordered" evidence="6">
    <location>
        <begin position="486"/>
        <end position="536"/>
    </location>
</feature>
<dbReference type="InterPro" id="IPR012580">
    <property type="entry name" value="NUC153"/>
</dbReference>
<feature type="compositionally biased region" description="Polar residues" evidence="6">
    <location>
        <begin position="776"/>
        <end position="786"/>
    </location>
</feature>
<evidence type="ECO:0000259" key="7">
    <source>
        <dbReference type="Pfam" id="PF08159"/>
    </source>
</evidence>
<dbReference type="GO" id="GO:0032040">
    <property type="term" value="C:small-subunit processome"/>
    <property type="evidence" value="ECO:0007669"/>
    <property type="project" value="TreeGrafter"/>
</dbReference>
<dbReference type="Gene3D" id="2.130.10.10">
    <property type="entry name" value="YVTN repeat-like/Quinoprotein amine dehydrogenase"/>
    <property type="match status" value="1"/>
</dbReference>
<feature type="compositionally biased region" description="Basic and acidic residues" evidence="6">
    <location>
        <begin position="639"/>
        <end position="650"/>
    </location>
</feature>
<feature type="region of interest" description="Disordered" evidence="6">
    <location>
        <begin position="562"/>
        <end position="786"/>
    </location>
</feature>
<dbReference type="Pfam" id="PF23098">
    <property type="entry name" value="Beta-prop_NOL10_N"/>
    <property type="match status" value="1"/>
</dbReference>
<evidence type="ECO:0000313" key="11">
    <source>
        <dbReference type="Proteomes" id="UP001218218"/>
    </source>
</evidence>
<feature type="compositionally biased region" description="Gly residues" evidence="6">
    <location>
        <begin position="678"/>
        <end position="692"/>
    </location>
</feature>
<keyword evidence="4" id="KW-0677">Repeat</keyword>
<dbReference type="GO" id="GO:0000462">
    <property type="term" value="P:maturation of SSU-rRNA from tricistronic rRNA transcript (SSU-rRNA, 5.8S rRNA, LSU-rRNA)"/>
    <property type="evidence" value="ECO:0007669"/>
    <property type="project" value="TreeGrafter"/>
</dbReference>
<organism evidence="10 11">
    <name type="scientific">Mycena albidolilacea</name>
    <dbReference type="NCBI Taxonomy" id="1033008"/>
    <lineage>
        <taxon>Eukaryota</taxon>
        <taxon>Fungi</taxon>
        <taxon>Dikarya</taxon>
        <taxon>Basidiomycota</taxon>
        <taxon>Agaricomycotina</taxon>
        <taxon>Agaricomycetes</taxon>
        <taxon>Agaricomycetidae</taxon>
        <taxon>Agaricales</taxon>
        <taxon>Marasmiineae</taxon>
        <taxon>Mycenaceae</taxon>
        <taxon>Mycena</taxon>
    </lineage>
</organism>
<evidence type="ECO:0000256" key="6">
    <source>
        <dbReference type="SAM" id="MobiDB-lite"/>
    </source>
</evidence>
<dbReference type="SUPFAM" id="SSF50978">
    <property type="entry name" value="WD40 repeat-like"/>
    <property type="match status" value="1"/>
</dbReference>
<evidence type="ECO:0000256" key="1">
    <source>
        <dbReference type="ARBA" id="ARBA00004604"/>
    </source>
</evidence>
<feature type="domain" description="Nucleolar protein 10-like second" evidence="8">
    <location>
        <begin position="390"/>
        <end position="438"/>
    </location>
</feature>
<feature type="compositionally biased region" description="Acidic residues" evidence="6">
    <location>
        <begin position="603"/>
        <end position="614"/>
    </location>
</feature>
<comment type="similarity">
    <text evidence="2">Belongs to the WD repeat NOL10/ENP2 family.</text>
</comment>
<comment type="subcellular location">
    <subcellularLocation>
        <location evidence="1">Nucleus</location>
        <location evidence="1">Nucleolus</location>
    </subcellularLocation>
</comment>
<protein>
    <submittedName>
        <fullName evidence="10">NUC153 and WD40 repeat-containing nucleolar rRNA processing-related protein</fullName>
    </submittedName>
</protein>